<protein>
    <submittedName>
        <fullName evidence="2">CLUMA_CG014669, isoform A</fullName>
    </submittedName>
</protein>
<reference evidence="2 3" key="1">
    <citation type="submission" date="2015-04" db="EMBL/GenBank/DDBJ databases">
        <authorList>
            <person name="Syromyatnikov M.Y."/>
            <person name="Popov V.N."/>
        </authorList>
    </citation>
    <scope>NUCLEOTIDE SEQUENCE [LARGE SCALE GENOMIC DNA]</scope>
</reference>
<dbReference type="EMBL" id="CVRI01000055">
    <property type="protein sequence ID" value="CRL01106.1"/>
    <property type="molecule type" value="Genomic_DNA"/>
</dbReference>
<gene>
    <name evidence="2" type="ORF">CLUMA_CG014669</name>
</gene>
<accession>A0A1J1IMY2</accession>
<dbReference type="PANTHER" id="PTHR31840">
    <property type="entry name" value="COILED-COIL DOMAIN-CONTAINING PROTEIN 97"/>
    <property type="match status" value="1"/>
</dbReference>
<sequence>MILDQKLELMDDDQNPTESLNLEELKEALLTHICTENKAFFKSQQRDEAELNYNDRKEIASSILETSHSKFLQRFGMNLKKEHLKFFESQSYMNENEKCKVTESVKHICWNLEHHTTIIRNRRYAALLKLIRDKKYFSENEMRSRDPLLYEQLIGQYQSPAEKRANRRPDAKTDTLVDELITI</sequence>
<feature type="domain" description="CCD97-like C-terminal" evidence="1">
    <location>
        <begin position="121"/>
        <end position="181"/>
    </location>
</feature>
<dbReference type="Proteomes" id="UP000183832">
    <property type="component" value="Unassembled WGS sequence"/>
</dbReference>
<dbReference type="OrthoDB" id="333176at2759"/>
<dbReference type="PANTHER" id="PTHR31840:SF1">
    <property type="entry name" value="COILED-COIL DOMAIN-CONTAINING PROTEIN 97"/>
    <property type="match status" value="1"/>
</dbReference>
<evidence type="ECO:0000313" key="3">
    <source>
        <dbReference type="Proteomes" id="UP000183832"/>
    </source>
</evidence>
<dbReference type="InterPro" id="IPR018613">
    <property type="entry name" value="Ccdc97-like"/>
</dbReference>
<proteinExistence type="predicted"/>
<dbReference type="AlphaFoldDB" id="A0A1J1IMY2"/>
<dbReference type="InterPro" id="IPR040233">
    <property type="entry name" value="CCD97-like_C"/>
</dbReference>
<dbReference type="Pfam" id="PF09747">
    <property type="entry name" value="CCD97-like_C"/>
    <property type="match status" value="1"/>
</dbReference>
<dbReference type="STRING" id="568069.A0A1J1IMY2"/>
<keyword evidence="3" id="KW-1185">Reference proteome</keyword>
<name>A0A1J1IMY2_9DIPT</name>
<evidence type="ECO:0000259" key="1">
    <source>
        <dbReference type="Pfam" id="PF09747"/>
    </source>
</evidence>
<evidence type="ECO:0000313" key="2">
    <source>
        <dbReference type="EMBL" id="CRL01106.1"/>
    </source>
</evidence>
<organism evidence="2 3">
    <name type="scientific">Clunio marinus</name>
    <dbReference type="NCBI Taxonomy" id="568069"/>
    <lineage>
        <taxon>Eukaryota</taxon>
        <taxon>Metazoa</taxon>
        <taxon>Ecdysozoa</taxon>
        <taxon>Arthropoda</taxon>
        <taxon>Hexapoda</taxon>
        <taxon>Insecta</taxon>
        <taxon>Pterygota</taxon>
        <taxon>Neoptera</taxon>
        <taxon>Endopterygota</taxon>
        <taxon>Diptera</taxon>
        <taxon>Nematocera</taxon>
        <taxon>Chironomoidea</taxon>
        <taxon>Chironomidae</taxon>
        <taxon>Clunio</taxon>
    </lineage>
</organism>